<proteinExistence type="predicted"/>
<name>A0A7E4V784_PANRE</name>
<dbReference type="AlphaFoldDB" id="A0A7E4V784"/>
<organism evidence="1 2">
    <name type="scientific">Panagrellus redivivus</name>
    <name type="common">Microworm</name>
    <dbReference type="NCBI Taxonomy" id="6233"/>
    <lineage>
        <taxon>Eukaryota</taxon>
        <taxon>Metazoa</taxon>
        <taxon>Ecdysozoa</taxon>
        <taxon>Nematoda</taxon>
        <taxon>Chromadorea</taxon>
        <taxon>Rhabditida</taxon>
        <taxon>Tylenchina</taxon>
        <taxon>Panagrolaimomorpha</taxon>
        <taxon>Panagrolaimoidea</taxon>
        <taxon>Panagrolaimidae</taxon>
        <taxon>Panagrellus</taxon>
    </lineage>
</organism>
<evidence type="ECO:0000313" key="1">
    <source>
        <dbReference type="Proteomes" id="UP000492821"/>
    </source>
</evidence>
<reference evidence="2" key="2">
    <citation type="submission" date="2020-10" db="UniProtKB">
        <authorList>
            <consortium name="WormBaseParasite"/>
        </authorList>
    </citation>
    <scope>IDENTIFICATION</scope>
</reference>
<dbReference type="WBParaSite" id="Pan_g17400.t1">
    <property type="protein sequence ID" value="Pan_g17400.t1"/>
    <property type="gene ID" value="Pan_g17400"/>
</dbReference>
<reference evidence="1" key="1">
    <citation type="journal article" date="2013" name="Genetics">
        <title>The draft genome and transcriptome of Panagrellus redivivus are shaped by the harsh demands of a free-living lifestyle.</title>
        <authorList>
            <person name="Srinivasan J."/>
            <person name="Dillman A.R."/>
            <person name="Macchietto M.G."/>
            <person name="Heikkinen L."/>
            <person name="Lakso M."/>
            <person name="Fracchia K.M."/>
            <person name="Antoshechkin I."/>
            <person name="Mortazavi A."/>
            <person name="Wong G."/>
            <person name="Sternberg P.W."/>
        </authorList>
    </citation>
    <scope>NUCLEOTIDE SEQUENCE [LARGE SCALE GENOMIC DNA]</scope>
    <source>
        <strain evidence="1">MT8872</strain>
    </source>
</reference>
<evidence type="ECO:0000313" key="2">
    <source>
        <dbReference type="WBParaSite" id="Pan_g17400.t1"/>
    </source>
</evidence>
<accession>A0A7E4V784</accession>
<protein>
    <submittedName>
        <fullName evidence="2">ATPase</fullName>
    </submittedName>
</protein>
<sequence length="69" mass="7074">MELASLSLTDETVFSVSSDVLVEAPSVRTAVVASEPELTFAVSLLGSLTPVVADSSLETVVASEAYVDA</sequence>
<keyword evidence="1" id="KW-1185">Reference proteome</keyword>
<dbReference type="Proteomes" id="UP000492821">
    <property type="component" value="Unassembled WGS sequence"/>
</dbReference>